<keyword evidence="1" id="KW-0812">Transmembrane</keyword>
<dbReference type="EMBL" id="GG672691">
    <property type="protein sequence ID" value="EER16853.1"/>
    <property type="molecule type" value="Genomic_DNA"/>
</dbReference>
<dbReference type="GeneID" id="9052858"/>
<gene>
    <name evidence="2" type="ORF">Pmar_PMAR004705</name>
</gene>
<reference evidence="2 3" key="1">
    <citation type="submission" date="2008-07" db="EMBL/GenBank/DDBJ databases">
        <authorList>
            <person name="El-Sayed N."/>
            <person name="Caler E."/>
            <person name="Inman J."/>
            <person name="Amedeo P."/>
            <person name="Hass B."/>
            <person name="Wortman J."/>
        </authorList>
    </citation>
    <scope>NUCLEOTIDE SEQUENCE [LARGE SCALE GENOMIC DNA]</scope>
    <source>
        <strain evidence="3">ATCC 50983 / TXsc</strain>
    </source>
</reference>
<keyword evidence="1" id="KW-0472">Membrane</keyword>
<dbReference type="InParanoid" id="C5KF51"/>
<keyword evidence="3" id="KW-1185">Reference proteome</keyword>
<name>C5KF51_PERM5</name>
<feature type="transmembrane region" description="Helical" evidence="1">
    <location>
        <begin position="21"/>
        <end position="41"/>
    </location>
</feature>
<dbReference type="RefSeq" id="XP_002785057.1">
    <property type="nucleotide sequence ID" value="XM_002785011.1"/>
</dbReference>
<organism evidence="3">
    <name type="scientific">Perkinsus marinus (strain ATCC 50983 / TXsc)</name>
    <dbReference type="NCBI Taxonomy" id="423536"/>
    <lineage>
        <taxon>Eukaryota</taxon>
        <taxon>Sar</taxon>
        <taxon>Alveolata</taxon>
        <taxon>Perkinsozoa</taxon>
        <taxon>Perkinsea</taxon>
        <taxon>Perkinsida</taxon>
        <taxon>Perkinsidae</taxon>
        <taxon>Perkinsus</taxon>
    </lineage>
</organism>
<evidence type="ECO:0000313" key="2">
    <source>
        <dbReference type="EMBL" id="EER16853.1"/>
    </source>
</evidence>
<protein>
    <submittedName>
        <fullName evidence="2">Uncharacterized protein</fullName>
    </submittedName>
</protein>
<dbReference type="AlphaFoldDB" id="C5KF51"/>
<evidence type="ECO:0000256" key="1">
    <source>
        <dbReference type="SAM" id="Phobius"/>
    </source>
</evidence>
<accession>C5KF51</accession>
<dbReference type="Proteomes" id="UP000007800">
    <property type="component" value="Unassembled WGS sequence"/>
</dbReference>
<sequence>MSNVSASAKRRARAKNTKERLFAGAVLRLAINICNCVYYALQNDAEGHRSKPEDRCGQLKETRVQTASEDCEQEMQKLKVQLQRASDIVDFR</sequence>
<proteinExistence type="predicted"/>
<keyword evidence="1" id="KW-1133">Transmembrane helix</keyword>
<evidence type="ECO:0000313" key="3">
    <source>
        <dbReference type="Proteomes" id="UP000007800"/>
    </source>
</evidence>